<sequence>MGKLNIAHHKSYHPYRRDNIERVRKDEEEARLKEAAAEGRVLLADAEARIDLLRSRAGVSSKPSKRQQEREEERLLGQRTSDAIERSQGHVNLFEDLEKQEMIISTKVKTPAAETDKGIPLAPSEKDLKPWYSEKGKGRMLDDMDNDMRIRDTNRKSNADPLTSINSQLASSSSRTSSSSRRDWKRPPSGSRTSDPDQPPSQVDARLSRESTERQRAKELIERKRREMAGSATPSTVRSGYGDVYNRVEVEEARKSKGRDRRR</sequence>
<reference evidence="1" key="1">
    <citation type="submission" date="2019-10" db="EMBL/GenBank/DDBJ databases">
        <authorList>
            <consortium name="DOE Joint Genome Institute"/>
            <person name="Kuo A."/>
            <person name="Miyauchi S."/>
            <person name="Kiss E."/>
            <person name="Drula E."/>
            <person name="Kohler A."/>
            <person name="Sanchez-Garcia M."/>
            <person name="Andreopoulos B."/>
            <person name="Barry K.W."/>
            <person name="Bonito G."/>
            <person name="Buee M."/>
            <person name="Carver A."/>
            <person name="Chen C."/>
            <person name="Cichocki N."/>
            <person name="Clum A."/>
            <person name="Culley D."/>
            <person name="Crous P.W."/>
            <person name="Fauchery L."/>
            <person name="Girlanda M."/>
            <person name="Hayes R."/>
            <person name="Keri Z."/>
            <person name="Labutti K."/>
            <person name="Lipzen A."/>
            <person name="Lombard V."/>
            <person name="Magnuson J."/>
            <person name="Maillard F."/>
            <person name="Morin E."/>
            <person name="Murat C."/>
            <person name="Nolan M."/>
            <person name="Ohm R."/>
            <person name="Pangilinan J."/>
            <person name="Pereira M."/>
            <person name="Perotto S."/>
            <person name="Peter M."/>
            <person name="Riley R."/>
            <person name="Sitrit Y."/>
            <person name="Stielow B."/>
            <person name="Szollosi G."/>
            <person name="Zifcakova L."/>
            <person name="Stursova M."/>
            <person name="Spatafora J.W."/>
            <person name="Tedersoo L."/>
            <person name="Vaario L.-M."/>
            <person name="Yamada A."/>
            <person name="Yan M."/>
            <person name="Wang P."/>
            <person name="Xu J."/>
            <person name="Bruns T."/>
            <person name="Baldrian P."/>
            <person name="Vilgalys R."/>
            <person name="Henrissat B."/>
            <person name="Grigoriev I.V."/>
            <person name="Hibbett D."/>
            <person name="Nagy L.G."/>
            <person name="Martin F.M."/>
        </authorList>
    </citation>
    <scope>NUCLEOTIDE SEQUENCE</scope>
    <source>
        <strain evidence="1">P2</strain>
    </source>
</reference>
<evidence type="ECO:0000313" key="2">
    <source>
        <dbReference type="Proteomes" id="UP000886501"/>
    </source>
</evidence>
<evidence type="ECO:0000313" key="1">
    <source>
        <dbReference type="EMBL" id="KAF9652970.1"/>
    </source>
</evidence>
<dbReference type="Proteomes" id="UP000886501">
    <property type="component" value="Unassembled WGS sequence"/>
</dbReference>
<dbReference type="EMBL" id="MU117966">
    <property type="protein sequence ID" value="KAF9652970.1"/>
    <property type="molecule type" value="Genomic_DNA"/>
</dbReference>
<comment type="caution">
    <text evidence="1">The sequence shown here is derived from an EMBL/GenBank/DDBJ whole genome shotgun (WGS) entry which is preliminary data.</text>
</comment>
<keyword evidence="2" id="KW-1185">Reference proteome</keyword>
<accession>A0ACB6ZSZ8</accession>
<gene>
    <name evidence="1" type="ORF">BDM02DRAFT_3160512</name>
</gene>
<organism evidence="1 2">
    <name type="scientific">Thelephora ganbajun</name>
    <name type="common">Ganba fungus</name>
    <dbReference type="NCBI Taxonomy" id="370292"/>
    <lineage>
        <taxon>Eukaryota</taxon>
        <taxon>Fungi</taxon>
        <taxon>Dikarya</taxon>
        <taxon>Basidiomycota</taxon>
        <taxon>Agaricomycotina</taxon>
        <taxon>Agaricomycetes</taxon>
        <taxon>Thelephorales</taxon>
        <taxon>Thelephoraceae</taxon>
        <taxon>Thelephora</taxon>
    </lineage>
</organism>
<reference evidence="1" key="2">
    <citation type="journal article" date="2020" name="Nat. Commun.">
        <title>Large-scale genome sequencing of mycorrhizal fungi provides insights into the early evolution of symbiotic traits.</title>
        <authorList>
            <person name="Miyauchi S."/>
            <person name="Kiss E."/>
            <person name="Kuo A."/>
            <person name="Drula E."/>
            <person name="Kohler A."/>
            <person name="Sanchez-Garcia M."/>
            <person name="Morin E."/>
            <person name="Andreopoulos B."/>
            <person name="Barry K.W."/>
            <person name="Bonito G."/>
            <person name="Buee M."/>
            <person name="Carver A."/>
            <person name="Chen C."/>
            <person name="Cichocki N."/>
            <person name="Clum A."/>
            <person name="Culley D."/>
            <person name="Crous P.W."/>
            <person name="Fauchery L."/>
            <person name="Girlanda M."/>
            <person name="Hayes R.D."/>
            <person name="Keri Z."/>
            <person name="LaButti K."/>
            <person name="Lipzen A."/>
            <person name="Lombard V."/>
            <person name="Magnuson J."/>
            <person name="Maillard F."/>
            <person name="Murat C."/>
            <person name="Nolan M."/>
            <person name="Ohm R.A."/>
            <person name="Pangilinan J."/>
            <person name="Pereira M.F."/>
            <person name="Perotto S."/>
            <person name="Peter M."/>
            <person name="Pfister S."/>
            <person name="Riley R."/>
            <person name="Sitrit Y."/>
            <person name="Stielow J.B."/>
            <person name="Szollosi G."/>
            <person name="Zifcakova L."/>
            <person name="Stursova M."/>
            <person name="Spatafora J.W."/>
            <person name="Tedersoo L."/>
            <person name="Vaario L.M."/>
            <person name="Yamada A."/>
            <person name="Yan M."/>
            <person name="Wang P."/>
            <person name="Xu J."/>
            <person name="Bruns T."/>
            <person name="Baldrian P."/>
            <person name="Vilgalys R."/>
            <person name="Dunand C."/>
            <person name="Henrissat B."/>
            <person name="Grigoriev I.V."/>
            <person name="Hibbett D."/>
            <person name="Nagy L.G."/>
            <person name="Martin F.M."/>
        </authorList>
    </citation>
    <scope>NUCLEOTIDE SEQUENCE</scope>
    <source>
        <strain evidence="1">P2</strain>
    </source>
</reference>
<proteinExistence type="predicted"/>
<name>A0ACB6ZSZ8_THEGA</name>
<protein>
    <submittedName>
        <fullName evidence="1">Uncharacterized protein</fullName>
    </submittedName>
</protein>